<sequence length="357" mass="38885">MSVTFKDVAKLAGVSTQTVSRVTNGSESVAELTRNKVNAAIKQLGYVPNKGAQMLSRAKSTSVGLVTLDMALHGAAMIANGVRMQAHDMNYGIAFSVVSEPNLANTREAIRELMAQQVDSIILNVPLKSADAELLVEQYRHLNLIFIDVPSSSQVNYVCGDHAEGAKLAAQHLIESGRTHYLLITGPNESSASQIRHQSWLAALSDADCKVQYQHQGNWQAESGYLGVREAIAKQAVFDAVLVASDQMALGALRALQELQIPVPDKVAVVGFDGIEDSAFFNPPLTTIKQDFTTIGRQAVVLAEKLNANSQDALLQHHIETTLLPRESSQPKVPALYEKQEIERLLQRIQTLLPESR</sequence>
<reference evidence="5 6" key="1">
    <citation type="journal article" date="2024" name="ISME J.">
        <title>Tailless and filamentous prophages are predominant in marine Vibrio.</title>
        <authorList>
            <person name="Steensen K."/>
            <person name="Seneca J."/>
            <person name="Bartlau N."/>
            <person name="Yu X.A."/>
            <person name="Hussain F.A."/>
            <person name="Polz M.F."/>
        </authorList>
    </citation>
    <scope>NUCLEOTIDE SEQUENCE [LARGE SCALE GENOMIC DNA]</scope>
    <source>
        <strain evidence="5 6">10N.239.312.F12</strain>
    </source>
</reference>
<keyword evidence="2 5" id="KW-0238">DNA-binding</keyword>
<name>A0ABV4MZG2_9VIBR</name>
<feature type="domain" description="HTH lacI-type" evidence="4">
    <location>
        <begin position="3"/>
        <end position="57"/>
    </location>
</feature>
<dbReference type="Gene3D" id="1.10.260.40">
    <property type="entry name" value="lambda repressor-like DNA-binding domains"/>
    <property type="match status" value="1"/>
</dbReference>
<dbReference type="Proteomes" id="UP001570071">
    <property type="component" value="Unassembled WGS sequence"/>
</dbReference>
<dbReference type="PROSITE" id="PS50932">
    <property type="entry name" value="HTH_LACI_2"/>
    <property type="match status" value="1"/>
</dbReference>
<keyword evidence="6" id="KW-1185">Reference proteome</keyword>
<dbReference type="InterPro" id="IPR010982">
    <property type="entry name" value="Lambda_DNA-bd_dom_sf"/>
</dbReference>
<dbReference type="GO" id="GO:0003677">
    <property type="term" value="F:DNA binding"/>
    <property type="evidence" value="ECO:0007669"/>
    <property type="project" value="UniProtKB-KW"/>
</dbReference>
<dbReference type="PANTHER" id="PTHR30146">
    <property type="entry name" value="LACI-RELATED TRANSCRIPTIONAL REPRESSOR"/>
    <property type="match status" value="1"/>
</dbReference>
<keyword evidence="3" id="KW-0804">Transcription</keyword>
<evidence type="ECO:0000256" key="1">
    <source>
        <dbReference type="ARBA" id="ARBA00023015"/>
    </source>
</evidence>
<evidence type="ECO:0000313" key="6">
    <source>
        <dbReference type="Proteomes" id="UP001570071"/>
    </source>
</evidence>
<dbReference type="Gene3D" id="3.40.50.2300">
    <property type="match status" value="2"/>
</dbReference>
<dbReference type="PANTHER" id="PTHR30146:SF153">
    <property type="entry name" value="LACTOSE OPERON REPRESSOR"/>
    <property type="match status" value="1"/>
</dbReference>
<dbReference type="InterPro" id="IPR000843">
    <property type="entry name" value="HTH_LacI"/>
</dbReference>
<dbReference type="SUPFAM" id="SSF47413">
    <property type="entry name" value="lambda repressor-like DNA-binding domains"/>
    <property type="match status" value="1"/>
</dbReference>
<gene>
    <name evidence="5" type="ORF">AB6D66_14375</name>
</gene>
<proteinExistence type="predicted"/>
<evidence type="ECO:0000256" key="2">
    <source>
        <dbReference type="ARBA" id="ARBA00023125"/>
    </source>
</evidence>
<dbReference type="RefSeq" id="WP_372124383.1">
    <property type="nucleotide sequence ID" value="NZ_JBFSSG010000031.1"/>
</dbReference>
<keyword evidence="1" id="KW-0805">Transcription regulation</keyword>
<accession>A0ABV4MZG2</accession>
<evidence type="ECO:0000259" key="4">
    <source>
        <dbReference type="PROSITE" id="PS50932"/>
    </source>
</evidence>
<organism evidence="5 6">
    <name type="scientific">Vibrio pomeroyi</name>
    <dbReference type="NCBI Taxonomy" id="198832"/>
    <lineage>
        <taxon>Bacteria</taxon>
        <taxon>Pseudomonadati</taxon>
        <taxon>Pseudomonadota</taxon>
        <taxon>Gammaproteobacteria</taxon>
        <taxon>Vibrionales</taxon>
        <taxon>Vibrionaceae</taxon>
        <taxon>Vibrio</taxon>
    </lineage>
</organism>
<dbReference type="Pfam" id="PF00356">
    <property type="entry name" value="LacI"/>
    <property type="match status" value="1"/>
</dbReference>
<dbReference type="CDD" id="cd01392">
    <property type="entry name" value="HTH_LacI"/>
    <property type="match status" value="1"/>
</dbReference>
<dbReference type="InterPro" id="IPR028082">
    <property type="entry name" value="Peripla_BP_I"/>
</dbReference>
<comment type="caution">
    <text evidence="5">The sequence shown here is derived from an EMBL/GenBank/DDBJ whole genome shotgun (WGS) entry which is preliminary data.</text>
</comment>
<dbReference type="SMART" id="SM00354">
    <property type="entry name" value="HTH_LACI"/>
    <property type="match status" value="1"/>
</dbReference>
<dbReference type="Pfam" id="PF13377">
    <property type="entry name" value="Peripla_BP_3"/>
    <property type="match status" value="1"/>
</dbReference>
<dbReference type="InterPro" id="IPR046335">
    <property type="entry name" value="LacI/GalR-like_sensor"/>
</dbReference>
<dbReference type="SUPFAM" id="SSF53822">
    <property type="entry name" value="Periplasmic binding protein-like I"/>
    <property type="match status" value="1"/>
</dbReference>
<dbReference type="EMBL" id="JBFSSG010000031">
    <property type="protein sequence ID" value="MEZ8722255.1"/>
    <property type="molecule type" value="Genomic_DNA"/>
</dbReference>
<dbReference type="PRINTS" id="PR00036">
    <property type="entry name" value="HTHLACI"/>
</dbReference>
<evidence type="ECO:0000256" key="3">
    <source>
        <dbReference type="ARBA" id="ARBA00023163"/>
    </source>
</evidence>
<dbReference type="NCBIfam" id="NF007075">
    <property type="entry name" value="PRK09526.1"/>
    <property type="match status" value="1"/>
</dbReference>
<protein>
    <submittedName>
        <fullName evidence="5">LacI family DNA-binding transcriptional regulator</fullName>
    </submittedName>
</protein>
<dbReference type="CDD" id="cd01574">
    <property type="entry name" value="PBP1_LacI"/>
    <property type="match status" value="1"/>
</dbReference>
<evidence type="ECO:0000313" key="5">
    <source>
        <dbReference type="EMBL" id="MEZ8722255.1"/>
    </source>
</evidence>